<gene>
    <name evidence="13" type="ORF">NVS89_16010</name>
</gene>
<evidence type="ECO:0000313" key="14">
    <source>
        <dbReference type="Proteomes" id="UP001151088"/>
    </source>
</evidence>
<comment type="cofactor">
    <cofactor evidence="1">
        <name>FAD</name>
        <dbReference type="ChEBI" id="CHEBI:57692"/>
    </cofactor>
</comment>
<evidence type="ECO:0000256" key="5">
    <source>
        <dbReference type="ARBA" id="ARBA00022827"/>
    </source>
</evidence>
<name>A0A9X2PI46_9HYPH</name>
<keyword evidence="7" id="KW-0408">Iron</keyword>
<dbReference type="Proteomes" id="UP001151088">
    <property type="component" value="Unassembled WGS sequence"/>
</dbReference>
<dbReference type="InterPro" id="IPR017938">
    <property type="entry name" value="Riboflavin_synthase-like_b-brl"/>
</dbReference>
<dbReference type="Gene3D" id="3.10.20.30">
    <property type="match status" value="1"/>
</dbReference>
<evidence type="ECO:0000313" key="13">
    <source>
        <dbReference type="EMBL" id="MCS0496608.1"/>
    </source>
</evidence>
<dbReference type="GO" id="GO:0046872">
    <property type="term" value="F:metal ion binding"/>
    <property type="evidence" value="ECO:0007669"/>
    <property type="project" value="UniProtKB-KW"/>
</dbReference>
<dbReference type="CDD" id="cd00207">
    <property type="entry name" value="fer2"/>
    <property type="match status" value="1"/>
</dbReference>
<dbReference type="InterPro" id="IPR017927">
    <property type="entry name" value="FAD-bd_FR_type"/>
</dbReference>
<evidence type="ECO:0000256" key="1">
    <source>
        <dbReference type="ARBA" id="ARBA00001974"/>
    </source>
</evidence>
<evidence type="ECO:0000256" key="9">
    <source>
        <dbReference type="ARBA" id="ARBA00034078"/>
    </source>
</evidence>
<dbReference type="InterPro" id="IPR039261">
    <property type="entry name" value="FNR_nucleotide-bd"/>
</dbReference>
<dbReference type="Pfam" id="PF00175">
    <property type="entry name" value="NAD_binding_1"/>
    <property type="match status" value="1"/>
</dbReference>
<dbReference type="InterPro" id="IPR001041">
    <property type="entry name" value="2Fe-2S_ferredoxin-type"/>
</dbReference>
<feature type="domain" description="FAD-binding FR-type" evidence="12">
    <location>
        <begin position="1"/>
        <end position="106"/>
    </location>
</feature>
<dbReference type="EMBL" id="JANTHZ010000007">
    <property type="protein sequence ID" value="MCS0496608.1"/>
    <property type="molecule type" value="Genomic_DNA"/>
</dbReference>
<evidence type="ECO:0000256" key="6">
    <source>
        <dbReference type="ARBA" id="ARBA00023002"/>
    </source>
</evidence>
<dbReference type="InterPro" id="IPR036010">
    <property type="entry name" value="2Fe-2S_ferredoxin-like_sf"/>
</dbReference>
<sequence length="349" mass="36986">MSPLELRLACVGRRQETADVVTFAFREVEGRPVRHLPGQALTLALPLPEGAAWRTFTIASAPTRPGEVELTIKAAPDGHATRWMHEALQPGLEIEARGPVGRFSIAHHYAPAFALISGGSGITPMMSMLRWLADRGESVDVVFLHAARTPEDVLFADELAALDRQMANLRIVTVVADVPAGQSWAGYRGMIDRRMMALMVPDLARREVFCCGPAGFMAAIGRIFDAEGGEAAHFHTESFGAARATESVTVAPVVTAEAPSGTAGPTLTIDGRAVAASAGMTVLAAARSGGIVIPTGCQEGMCGTCRVRKLGGEVEMAHKGGITAREERQGYILACCSQLKGDVEVTTKR</sequence>
<dbReference type="PROSITE" id="PS51384">
    <property type="entry name" value="FAD_FR"/>
    <property type="match status" value="1"/>
</dbReference>
<evidence type="ECO:0000256" key="3">
    <source>
        <dbReference type="ARBA" id="ARBA00022714"/>
    </source>
</evidence>
<keyword evidence="6" id="KW-0560">Oxidoreductase</keyword>
<dbReference type="InterPro" id="IPR006058">
    <property type="entry name" value="2Fe2S_fd_BS"/>
</dbReference>
<dbReference type="SUPFAM" id="SSF52343">
    <property type="entry name" value="Ferredoxin reductase-like, C-terminal NADP-linked domain"/>
    <property type="match status" value="1"/>
</dbReference>
<evidence type="ECO:0000256" key="10">
    <source>
        <dbReference type="ARBA" id="ARBA00061434"/>
    </source>
</evidence>
<dbReference type="AlphaFoldDB" id="A0A9X2PI46"/>
<protein>
    <submittedName>
        <fullName evidence="13">Hybrid-cluster NAD(P)-dependent oxidoreductase</fullName>
    </submittedName>
</protein>
<dbReference type="Gene3D" id="2.40.30.10">
    <property type="entry name" value="Translation factors"/>
    <property type="match status" value="1"/>
</dbReference>
<dbReference type="RefSeq" id="WP_258733767.1">
    <property type="nucleotide sequence ID" value="NZ_JANTHZ010000007.1"/>
</dbReference>
<dbReference type="PRINTS" id="PR00371">
    <property type="entry name" value="FPNCR"/>
</dbReference>
<accession>A0A9X2PI46</accession>
<keyword evidence="3" id="KW-0001">2Fe-2S</keyword>
<dbReference type="GO" id="GO:0016491">
    <property type="term" value="F:oxidoreductase activity"/>
    <property type="evidence" value="ECO:0007669"/>
    <property type="project" value="UniProtKB-KW"/>
</dbReference>
<evidence type="ECO:0000256" key="8">
    <source>
        <dbReference type="ARBA" id="ARBA00023014"/>
    </source>
</evidence>
<evidence type="ECO:0000256" key="2">
    <source>
        <dbReference type="ARBA" id="ARBA00022630"/>
    </source>
</evidence>
<comment type="caution">
    <text evidence="13">The sequence shown here is derived from an EMBL/GenBank/DDBJ whole genome shotgun (WGS) entry which is preliminary data.</text>
</comment>
<dbReference type="GO" id="GO:0051537">
    <property type="term" value="F:2 iron, 2 sulfur cluster binding"/>
    <property type="evidence" value="ECO:0007669"/>
    <property type="project" value="UniProtKB-KW"/>
</dbReference>
<comment type="cofactor">
    <cofactor evidence="9">
        <name>[2Fe-2S] cluster</name>
        <dbReference type="ChEBI" id="CHEBI:190135"/>
    </cofactor>
</comment>
<evidence type="ECO:0000256" key="4">
    <source>
        <dbReference type="ARBA" id="ARBA00022723"/>
    </source>
</evidence>
<dbReference type="SUPFAM" id="SSF63380">
    <property type="entry name" value="Riboflavin synthase domain-like"/>
    <property type="match status" value="1"/>
</dbReference>
<dbReference type="PROSITE" id="PS51085">
    <property type="entry name" value="2FE2S_FER_2"/>
    <property type="match status" value="1"/>
</dbReference>
<comment type="similarity">
    <text evidence="10">In the N-terminal section; belongs to the FAD-binding oxidoreductase type 6 family.</text>
</comment>
<keyword evidence="8" id="KW-0411">Iron-sulfur</keyword>
<organism evidence="13 14">
    <name type="scientific">Ancylobacter mangrovi</name>
    <dbReference type="NCBI Taxonomy" id="2972472"/>
    <lineage>
        <taxon>Bacteria</taxon>
        <taxon>Pseudomonadati</taxon>
        <taxon>Pseudomonadota</taxon>
        <taxon>Alphaproteobacteria</taxon>
        <taxon>Hyphomicrobiales</taxon>
        <taxon>Xanthobacteraceae</taxon>
        <taxon>Ancylobacter</taxon>
    </lineage>
</organism>
<dbReference type="InterPro" id="IPR008333">
    <property type="entry name" value="Cbr1-like_FAD-bd_dom"/>
</dbReference>
<dbReference type="Gene3D" id="3.40.50.80">
    <property type="entry name" value="Nucleotide-binding domain of ferredoxin-NADP reductase (FNR) module"/>
    <property type="match status" value="1"/>
</dbReference>
<reference evidence="13" key="1">
    <citation type="submission" date="2022-08" db="EMBL/GenBank/DDBJ databases">
        <authorList>
            <person name="Li F."/>
        </authorList>
    </citation>
    <scope>NUCLEOTIDE SEQUENCE</scope>
    <source>
        <strain evidence="13">MQZ15Z-1</strain>
    </source>
</reference>
<dbReference type="PRINTS" id="PR00406">
    <property type="entry name" value="CYTB5RDTASE"/>
</dbReference>
<dbReference type="PANTHER" id="PTHR47354">
    <property type="entry name" value="NADH OXIDOREDUCTASE HCR"/>
    <property type="match status" value="1"/>
</dbReference>
<dbReference type="InterPro" id="IPR001433">
    <property type="entry name" value="OxRdtase_FAD/NAD-bd"/>
</dbReference>
<evidence type="ECO:0000259" key="12">
    <source>
        <dbReference type="PROSITE" id="PS51384"/>
    </source>
</evidence>
<evidence type="ECO:0000259" key="11">
    <source>
        <dbReference type="PROSITE" id="PS51085"/>
    </source>
</evidence>
<keyword evidence="2" id="KW-0285">Flavoprotein</keyword>
<keyword evidence="5" id="KW-0274">FAD</keyword>
<dbReference type="InterPro" id="IPR001709">
    <property type="entry name" value="Flavoprot_Pyr_Nucl_cyt_Rdtase"/>
</dbReference>
<dbReference type="SUPFAM" id="SSF54292">
    <property type="entry name" value="2Fe-2S ferredoxin-like"/>
    <property type="match status" value="1"/>
</dbReference>
<dbReference type="InterPro" id="IPR050415">
    <property type="entry name" value="MRET"/>
</dbReference>
<dbReference type="Pfam" id="PF00970">
    <property type="entry name" value="FAD_binding_6"/>
    <property type="match status" value="1"/>
</dbReference>
<dbReference type="CDD" id="cd06215">
    <property type="entry name" value="FNR_iron_sulfur_binding_1"/>
    <property type="match status" value="1"/>
</dbReference>
<proteinExistence type="inferred from homology"/>
<dbReference type="PANTHER" id="PTHR47354:SF6">
    <property type="entry name" value="NADH OXIDOREDUCTASE HCR"/>
    <property type="match status" value="1"/>
</dbReference>
<evidence type="ECO:0000256" key="7">
    <source>
        <dbReference type="ARBA" id="ARBA00023004"/>
    </source>
</evidence>
<dbReference type="PROSITE" id="PS00197">
    <property type="entry name" value="2FE2S_FER_1"/>
    <property type="match status" value="1"/>
</dbReference>
<dbReference type="InterPro" id="IPR012675">
    <property type="entry name" value="Beta-grasp_dom_sf"/>
</dbReference>
<feature type="domain" description="2Fe-2S ferredoxin-type" evidence="11">
    <location>
        <begin position="265"/>
        <end position="349"/>
    </location>
</feature>
<dbReference type="Pfam" id="PF00111">
    <property type="entry name" value="Fer2"/>
    <property type="match status" value="1"/>
</dbReference>
<keyword evidence="14" id="KW-1185">Reference proteome</keyword>
<keyword evidence="4" id="KW-0479">Metal-binding</keyword>